<dbReference type="PANTHER" id="PTHR45528">
    <property type="entry name" value="SENSOR HISTIDINE KINASE CPXA"/>
    <property type="match status" value="1"/>
</dbReference>
<evidence type="ECO:0000313" key="15">
    <source>
        <dbReference type="Proteomes" id="UP000001823"/>
    </source>
</evidence>
<dbReference type="GO" id="GO:0005886">
    <property type="term" value="C:plasma membrane"/>
    <property type="evidence" value="ECO:0007669"/>
    <property type="project" value="TreeGrafter"/>
</dbReference>
<dbReference type="HOGENOM" id="CLU_000445_89_6_9"/>
<proteinExistence type="predicted"/>
<evidence type="ECO:0000313" key="14">
    <source>
        <dbReference type="EMBL" id="ABG82744.1"/>
    </source>
</evidence>
<dbReference type="SMART" id="SM00304">
    <property type="entry name" value="HAMP"/>
    <property type="match status" value="1"/>
</dbReference>
<name>A0A0H2YP95_CLOP1</name>
<dbReference type="Gene3D" id="3.30.565.10">
    <property type="entry name" value="Histidine kinase-like ATPase, C-terminal domain"/>
    <property type="match status" value="1"/>
</dbReference>
<dbReference type="GO" id="GO:0000155">
    <property type="term" value="F:phosphorelay sensor kinase activity"/>
    <property type="evidence" value="ECO:0007669"/>
    <property type="project" value="InterPro"/>
</dbReference>
<evidence type="ECO:0000256" key="4">
    <source>
        <dbReference type="ARBA" id="ARBA00022553"/>
    </source>
</evidence>
<dbReference type="CDD" id="cd00082">
    <property type="entry name" value="HisKA"/>
    <property type="match status" value="1"/>
</dbReference>
<dbReference type="CDD" id="cd06225">
    <property type="entry name" value="HAMP"/>
    <property type="match status" value="1"/>
</dbReference>
<keyword evidence="6 11" id="KW-0812">Transmembrane</keyword>
<evidence type="ECO:0000256" key="11">
    <source>
        <dbReference type="SAM" id="Phobius"/>
    </source>
</evidence>
<gene>
    <name evidence="14" type="ordered locus">CPF_0225</name>
</gene>
<protein>
    <recommendedName>
        <fullName evidence="3">histidine kinase</fullName>
        <ecNumber evidence="3">2.7.13.3</ecNumber>
    </recommendedName>
</protein>
<feature type="transmembrane region" description="Helical" evidence="11">
    <location>
        <begin position="21"/>
        <end position="39"/>
    </location>
</feature>
<dbReference type="SMART" id="SM00388">
    <property type="entry name" value="HisKA"/>
    <property type="match status" value="1"/>
</dbReference>
<dbReference type="Gene3D" id="1.10.287.130">
    <property type="match status" value="1"/>
</dbReference>
<dbReference type="InterPro" id="IPR005467">
    <property type="entry name" value="His_kinase_dom"/>
</dbReference>
<dbReference type="Gene3D" id="6.10.340.10">
    <property type="match status" value="1"/>
</dbReference>
<dbReference type="KEGG" id="cpf:CPF_0225"/>
<feature type="domain" description="Histidine kinase" evidence="12">
    <location>
        <begin position="266"/>
        <end position="465"/>
    </location>
</feature>
<dbReference type="SUPFAM" id="SSF55874">
    <property type="entry name" value="ATPase domain of HSP90 chaperone/DNA topoisomerase II/histidine kinase"/>
    <property type="match status" value="1"/>
</dbReference>
<keyword evidence="5 14" id="KW-0808">Transferase</keyword>
<dbReference type="RefSeq" id="WP_003458297.1">
    <property type="nucleotide sequence ID" value="NC_008261.1"/>
</dbReference>
<feature type="transmembrane region" description="Helical" evidence="11">
    <location>
        <begin position="176"/>
        <end position="198"/>
    </location>
</feature>
<dbReference type="Pfam" id="PF02518">
    <property type="entry name" value="HATPase_c"/>
    <property type="match status" value="1"/>
</dbReference>
<dbReference type="InterPro" id="IPR050398">
    <property type="entry name" value="HssS/ArlS-like"/>
</dbReference>
<dbReference type="InterPro" id="IPR003594">
    <property type="entry name" value="HATPase_dom"/>
</dbReference>
<dbReference type="PROSITE" id="PS50885">
    <property type="entry name" value="HAMP"/>
    <property type="match status" value="1"/>
</dbReference>
<dbReference type="PaxDb" id="195103-CPF_0225"/>
<dbReference type="Proteomes" id="UP000001823">
    <property type="component" value="Chromosome"/>
</dbReference>
<dbReference type="GeneID" id="93000474"/>
<comment type="catalytic activity">
    <reaction evidence="1">
        <text>ATP + protein L-histidine = ADP + protein N-phospho-L-histidine.</text>
        <dbReference type="EC" id="2.7.13.3"/>
    </reaction>
</comment>
<sequence length="476" mass="54133">MKNNKIQINLNLKQKIILTNLLILAPIIIFIFIITYNALSKNLINNSIEYLLDKSRTTESYILNLLSSNDSGDKEDIIRDNAPFIASTLSEKYNVRIQIISNSAQIIYDSSSDEVSLFGSDINESLDGQTAYIVEKIDNVPTLFLSSPIFYKGKEYGAIRLILINTEAYEILRNTLTIFIISGLIAIVIAIFLINTFAKELVSPLMILKQKSKNISEGKFKEELHITSGDEVEDLANTFNIMSENLDKYINEIKSAKLHQKKFFDNVSHEFKTPLTAIIGFSEIIPKLNDKEKIVQSSALIEKEGKRLLNLVEEILLLAKSNKNTFEIEYTYIDVKSLIEDCLKILKIKLDNYDIKVYRNYESFFIYGDHDKTKQVFINIIDNAIKYSGCETLSISTKRSPNKMEVIIEDDGTGFIIKDEYVNPKGNGLGIKICKDIMQSQNYGFNIESELDVGTKVTLSFSIGKNNEIKEEDFNE</sequence>
<evidence type="ECO:0000259" key="12">
    <source>
        <dbReference type="PROSITE" id="PS50109"/>
    </source>
</evidence>
<keyword evidence="10 11" id="KW-0472">Membrane</keyword>
<dbReference type="PANTHER" id="PTHR45528:SF10">
    <property type="entry name" value="METHYL-ACCEPTING CHEMOTAXIS PROTEIN"/>
    <property type="match status" value="1"/>
</dbReference>
<evidence type="ECO:0000259" key="13">
    <source>
        <dbReference type="PROSITE" id="PS50885"/>
    </source>
</evidence>
<evidence type="ECO:0000256" key="2">
    <source>
        <dbReference type="ARBA" id="ARBA00004141"/>
    </source>
</evidence>
<evidence type="ECO:0000256" key="9">
    <source>
        <dbReference type="ARBA" id="ARBA00023012"/>
    </source>
</evidence>
<evidence type="ECO:0000256" key="7">
    <source>
        <dbReference type="ARBA" id="ARBA00022777"/>
    </source>
</evidence>
<evidence type="ECO:0000256" key="6">
    <source>
        <dbReference type="ARBA" id="ARBA00022692"/>
    </source>
</evidence>
<dbReference type="InterPro" id="IPR036097">
    <property type="entry name" value="HisK_dim/P_sf"/>
</dbReference>
<dbReference type="eggNOG" id="COG2205">
    <property type="taxonomic scope" value="Bacteria"/>
</dbReference>
<dbReference type="AlphaFoldDB" id="A0A0H2YP95"/>
<dbReference type="PROSITE" id="PS50109">
    <property type="entry name" value="HIS_KIN"/>
    <property type="match status" value="1"/>
</dbReference>
<evidence type="ECO:0000256" key="3">
    <source>
        <dbReference type="ARBA" id="ARBA00012438"/>
    </source>
</evidence>
<dbReference type="InterPro" id="IPR036890">
    <property type="entry name" value="HATPase_C_sf"/>
</dbReference>
<dbReference type="InterPro" id="IPR003661">
    <property type="entry name" value="HisK_dim/P_dom"/>
</dbReference>
<dbReference type="FunFam" id="1.10.287.130:FF:000001">
    <property type="entry name" value="Two-component sensor histidine kinase"/>
    <property type="match status" value="1"/>
</dbReference>
<evidence type="ECO:0000256" key="8">
    <source>
        <dbReference type="ARBA" id="ARBA00022989"/>
    </source>
</evidence>
<keyword evidence="7 14" id="KW-0418">Kinase</keyword>
<feature type="domain" description="HAMP" evidence="13">
    <location>
        <begin position="199"/>
        <end position="251"/>
    </location>
</feature>
<evidence type="ECO:0000256" key="10">
    <source>
        <dbReference type="ARBA" id="ARBA00023136"/>
    </source>
</evidence>
<evidence type="ECO:0000256" key="5">
    <source>
        <dbReference type="ARBA" id="ARBA00022679"/>
    </source>
</evidence>
<dbReference type="EMBL" id="CP000246">
    <property type="protein sequence ID" value="ABG82744.1"/>
    <property type="molecule type" value="Genomic_DNA"/>
</dbReference>
<dbReference type="Pfam" id="PF00672">
    <property type="entry name" value="HAMP"/>
    <property type="match status" value="1"/>
</dbReference>
<dbReference type="SUPFAM" id="SSF47384">
    <property type="entry name" value="Homodimeric domain of signal transducing histidine kinase"/>
    <property type="match status" value="1"/>
</dbReference>
<dbReference type="SMART" id="SM00387">
    <property type="entry name" value="HATPase_c"/>
    <property type="match status" value="1"/>
</dbReference>
<dbReference type="EC" id="2.7.13.3" evidence="3"/>
<evidence type="ECO:0000256" key="1">
    <source>
        <dbReference type="ARBA" id="ARBA00000085"/>
    </source>
</evidence>
<accession>A0A0H2YP95</accession>
<keyword evidence="8 11" id="KW-1133">Transmembrane helix</keyword>
<comment type="subcellular location">
    <subcellularLocation>
        <location evidence="2">Membrane</location>
        <topology evidence="2">Multi-pass membrane protein</topology>
    </subcellularLocation>
</comment>
<reference evidence="14 15" key="1">
    <citation type="journal article" date="2006" name="Genome Res.">
        <title>Skewed genomic variability in strains of the toxigenic bacterial pathogen, Clostridium perfringens.</title>
        <authorList>
            <person name="Myers G.S."/>
            <person name="Rasko D.A."/>
            <person name="Cheung J.K."/>
            <person name="Ravel J."/>
            <person name="Seshadri R."/>
            <person name="Deboy R.T."/>
            <person name="Ren Q."/>
            <person name="Varga J."/>
            <person name="Awad M.M."/>
            <person name="Brinkac L.M."/>
            <person name="Daugherty S.C."/>
            <person name="Haft D.H."/>
            <person name="Dodson R.J."/>
            <person name="Madupu R."/>
            <person name="Nelson W.C."/>
            <person name="Rosovitz M.J."/>
            <person name="Sullivan S.A."/>
            <person name="Khouri H."/>
            <person name="Dimitrov G.I."/>
            <person name="Watkins K.L."/>
            <person name="Mulligan S."/>
            <person name="Benton J."/>
            <person name="Radune D."/>
            <person name="Fisher D.J."/>
            <person name="Atkins H.S."/>
            <person name="Hiscox T."/>
            <person name="Jost B.H."/>
            <person name="Billington S.J."/>
            <person name="Songer J.G."/>
            <person name="McClane B.A."/>
            <person name="Titball R.W."/>
            <person name="Rood J.I."/>
            <person name="Melville S.B."/>
            <person name="Paulsen I.T."/>
        </authorList>
    </citation>
    <scope>NUCLEOTIDE SEQUENCE [LARGE SCALE GENOMIC DNA]</scope>
    <source>
        <strain evidence="15">ATCC 13124 / DSM 756 / JCM 1290 / NCIMB 6125 / NCTC 8237 / S 107 / Type A</strain>
    </source>
</reference>
<dbReference type="CDD" id="cd00075">
    <property type="entry name" value="HATPase"/>
    <property type="match status" value="1"/>
</dbReference>
<dbReference type="Pfam" id="PF00512">
    <property type="entry name" value="HisKA"/>
    <property type="match status" value="1"/>
</dbReference>
<dbReference type="InterPro" id="IPR003660">
    <property type="entry name" value="HAMP_dom"/>
</dbReference>
<organism evidence="14 15">
    <name type="scientific">Clostridium perfringens (strain ATCC 13124 / DSM 756 / JCM 1290 / NCIMB 6125 / NCTC 8237 / Type A)</name>
    <dbReference type="NCBI Taxonomy" id="195103"/>
    <lineage>
        <taxon>Bacteria</taxon>
        <taxon>Bacillati</taxon>
        <taxon>Bacillota</taxon>
        <taxon>Clostridia</taxon>
        <taxon>Eubacteriales</taxon>
        <taxon>Clostridiaceae</taxon>
        <taxon>Clostridium</taxon>
    </lineage>
</organism>
<keyword evidence="9" id="KW-0902">Two-component regulatory system</keyword>
<keyword evidence="4" id="KW-0597">Phosphoprotein</keyword>
<dbReference type="SUPFAM" id="SSF158472">
    <property type="entry name" value="HAMP domain-like"/>
    <property type="match status" value="1"/>
</dbReference>
<dbReference type="STRING" id="195103.CPF_0225"/>
<keyword evidence="15" id="KW-1185">Reference proteome</keyword>